<evidence type="ECO:0000313" key="4">
    <source>
        <dbReference type="EMBL" id="PPK70075.1"/>
    </source>
</evidence>
<comment type="similarity">
    <text evidence="1 2">Belongs to the small heat shock protein (HSP20) family.</text>
</comment>
<dbReference type="AlphaFoldDB" id="A0A2S6GXW4"/>
<dbReference type="RefSeq" id="WP_104424234.1">
    <property type="nucleotide sequence ID" value="NZ_PTIY01000009.1"/>
</dbReference>
<evidence type="ECO:0000259" key="3">
    <source>
        <dbReference type="PROSITE" id="PS01031"/>
    </source>
</evidence>
<dbReference type="InterPro" id="IPR008978">
    <property type="entry name" value="HSP20-like_chaperone"/>
</dbReference>
<dbReference type="SUPFAM" id="SSF49764">
    <property type="entry name" value="HSP20-like chaperones"/>
    <property type="match status" value="1"/>
</dbReference>
<feature type="domain" description="SHSP" evidence="3">
    <location>
        <begin position="36"/>
        <end position="133"/>
    </location>
</feature>
<keyword evidence="5" id="KW-1185">Reference proteome</keyword>
<dbReference type="InterPro" id="IPR002068">
    <property type="entry name" value="A-crystallin/Hsp20_dom"/>
</dbReference>
<dbReference type="Proteomes" id="UP000238071">
    <property type="component" value="Unassembled WGS sequence"/>
</dbReference>
<dbReference type="CDD" id="cd06464">
    <property type="entry name" value="ACD_sHsps-like"/>
    <property type="match status" value="1"/>
</dbReference>
<protein>
    <submittedName>
        <fullName evidence="4">HSP20 family molecular chaperone IbpA</fullName>
    </submittedName>
</protein>
<gene>
    <name evidence="4" type="ORF">B0F88_109177</name>
</gene>
<proteinExistence type="inferred from homology"/>
<dbReference type="PROSITE" id="PS01031">
    <property type="entry name" value="SHSP"/>
    <property type="match status" value="1"/>
</dbReference>
<evidence type="ECO:0000256" key="1">
    <source>
        <dbReference type="PROSITE-ProRule" id="PRU00285"/>
    </source>
</evidence>
<dbReference type="Pfam" id="PF00011">
    <property type="entry name" value="HSP20"/>
    <property type="match status" value="1"/>
</dbReference>
<comment type="caution">
    <text evidence="4">The sequence shown here is derived from an EMBL/GenBank/DDBJ whole genome shotgun (WGS) entry which is preliminary data.</text>
</comment>
<evidence type="ECO:0000313" key="5">
    <source>
        <dbReference type="Proteomes" id="UP000238071"/>
    </source>
</evidence>
<accession>A0A2S6GXW4</accession>
<organism evidence="4 5">
    <name type="scientific">Methylobacter tundripaludum</name>
    <dbReference type="NCBI Taxonomy" id="173365"/>
    <lineage>
        <taxon>Bacteria</taxon>
        <taxon>Pseudomonadati</taxon>
        <taxon>Pseudomonadota</taxon>
        <taxon>Gammaproteobacteria</taxon>
        <taxon>Methylococcales</taxon>
        <taxon>Methylococcaceae</taxon>
        <taxon>Methylobacter</taxon>
    </lineage>
</organism>
<reference evidence="4 5" key="1">
    <citation type="submission" date="2018-02" db="EMBL/GenBank/DDBJ databases">
        <title>Subsurface microbial communities from deep shales in Ohio and West Virginia, USA.</title>
        <authorList>
            <person name="Wrighton K."/>
        </authorList>
    </citation>
    <scope>NUCLEOTIDE SEQUENCE [LARGE SCALE GENOMIC DNA]</scope>
    <source>
        <strain evidence="4 5">OWC-G53F</strain>
    </source>
</reference>
<name>A0A2S6GXW4_9GAMM</name>
<evidence type="ECO:0000256" key="2">
    <source>
        <dbReference type="RuleBase" id="RU003616"/>
    </source>
</evidence>
<sequence>MPLRDLETWMWAEACEILDRADRLHRQFFRPAVMSVKRPTWEPPIDIYETNYEFKIMIALPGVAPEHLSVILEDDHLIVNGQRHLPVSAESHIRRMEIPYGRFERRIELPVGHFEIGAREFVNGCLFISLRKI</sequence>
<dbReference type="EMBL" id="PTIY01000009">
    <property type="protein sequence ID" value="PPK70075.1"/>
    <property type="molecule type" value="Genomic_DNA"/>
</dbReference>
<dbReference type="OrthoDB" id="9792695at2"/>
<dbReference type="Gene3D" id="2.60.40.790">
    <property type="match status" value="1"/>
</dbReference>